<feature type="chain" id="PRO_5043912496" evidence="3">
    <location>
        <begin position="24"/>
        <end position="301"/>
    </location>
</feature>
<feature type="region of interest" description="Disordered" evidence="1">
    <location>
        <begin position="52"/>
        <end position="140"/>
    </location>
</feature>
<feature type="compositionally biased region" description="Polar residues" evidence="1">
    <location>
        <begin position="52"/>
        <end position="83"/>
    </location>
</feature>
<accession>A0AAW2B8N8</accession>
<reference evidence="4 5" key="1">
    <citation type="submission" date="2024-05" db="EMBL/GenBank/DDBJ databases">
        <title>A high-quality chromosomal-level genome assembly of Topmouth culter (Culter alburnus).</title>
        <authorList>
            <person name="Zhao H."/>
        </authorList>
    </citation>
    <scope>NUCLEOTIDE SEQUENCE [LARGE SCALE GENOMIC DNA]</scope>
    <source>
        <strain evidence="4">CATC2023</strain>
        <tissue evidence="4">Muscle</tissue>
    </source>
</reference>
<feature type="compositionally biased region" description="Polar residues" evidence="1">
    <location>
        <begin position="242"/>
        <end position="253"/>
    </location>
</feature>
<keyword evidence="3" id="KW-0732">Signal</keyword>
<keyword evidence="5" id="KW-1185">Reference proteome</keyword>
<evidence type="ECO:0000256" key="2">
    <source>
        <dbReference type="SAM" id="Phobius"/>
    </source>
</evidence>
<evidence type="ECO:0000313" key="4">
    <source>
        <dbReference type="EMBL" id="KAK9981139.1"/>
    </source>
</evidence>
<dbReference type="EMBL" id="JAWDJR010000001">
    <property type="protein sequence ID" value="KAK9981139.1"/>
    <property type="molecule type" value="Genomic_DNA"/>
</dbReference>
<evidence type="ECO:0000256" key="1">
    <source>
        <dbReference type="SAM" id="MobiDB-lite"/>
    </source>
</evidence>
<keyword evidence="2" id="KW-0472">Membrane</keyword>
<protein>
    <submittedName>
        <fullName evidence="4">Uncharacterized protein</fullName>
    </submittedName>
</protein>
<organism evidence="4 5">
    <name type="scientific">Culter alburnus</name>
    <name type="common">Topmouth culter</name>
    <dbReference type="NCBI Taxonomy" id="194366"/>
    <lineage>
        <taxon>Eukaryota</taxon>
        <taxon>Metazoa</taxon>
        <taxon>Chordata</taxon>
        <taxon>Craniata</taxon>
        <taxon>Vertebrata</taxon>
        <taxon>Euteleostomi</taxon>
        <taxon>Actinopterygii</taxon>
        <taxon>Neopterygii</taxon>
        <taxon>Teleostei</taxon>
        <taxon>Ostariophysi</taxon>
        <taxon>Cypriniformes</taxon>
        <taxon>Xenocyprididae</taxon>
        <taxon>Xenocypridinae</taxon>
        <taxon>Culter</taxon>
    </lineage>
</organism>
<dbReference type="AlphaFoldDB" id="A0AAW2B8N8"/>
<proteinExistence type="predicted"/>
<comment type="caution">
    <text evidence="4">The sequence shown here is derived from an EMBL/GenBank/DDBJ whole genome shotgun (WGS) entry which is preliminary data.</text>
</comment>
<evidence type="ECO:0000256" key="3">
    <source>
        <dbReference type="SAM" id="SignalP"/>
    </source>
</evidence>
<feature type="transmembrane region" description="Helical" evidence="2">
    <location>
        <begin position="145"/>
        <end position="168"/>
    </location>
</feature>
<feature type="compositionally biased region" description="Basic and acidic residues" evidence="1">
    <location>
        <begin position="216"/>
        <end position="241"/>
    </location>
</feature>
<feature type="compositionally biased region" description="Polar residues" evidence="1">
    <location>
        <begin position="289"/>
        <end position="301"/>
    </location>
</feature>
<feature type="region of interest" description="Disordered" evidence="1">
    <location>
        <begin position="207"/>
        <end position="301"/>
    </location>
</feature>
<keyword evidence="2" id="KW-1133">Transmembrane helix</keyword>
<sequence>MLSPFKMCSTSLHLLIGALLVLAVENKGTAMIDSNETTTALVSMSNDNTTTLNQTSADFPNNLTSFPPHSNITTTDEYTSDSPTPYPSDHPQTNNVTTDDSQENVPKSSTNHPQTNTVITNDPGKNVPKSSTTTQAKTEKGKSNGLTYIIILIIVVVCISGVVVYCCLQKNSRRYSVDLHPKQEDAHIPLSTVDAEVFDTTSDKDIQMFTPAESTEPLKDPDPAKETEKPDGGKESVDVKQENQQNLSSTQATVIPKDKTAELTVVDMTDGEPTISTKTSMESLDDVLNENNSNNSRTKDI</sequence>
<feature type="compositionally biased region" description="Polar residues" evidence="1">
    <location>
        <begin position="90"/>
        <end position="120"/>
    </location>
</feature>
<keyword evidence="2" id="KW-0812">Transmembrane</keyword>
<name>A0AAW2B8N8_CULAL</name>
<evidence type="ECO:0000313" key="5">
    <source>
        <dbReference type="Proteomes" id="UP001479290"/>
    </source>
</evidence>
<gene>
    <name evidence="4" type="ORF">ABG768_000703</name>
</gene>
<dbReference type="Proteomes" id="UP001479290">
    <property type="component" value="Unassembled WGS sequence"/>
</dbReference>
<feature type="signal peptide" evidence="3">
    <location>
        <begin position="1"/>
        <end position="23"/>
    </location>
</feature>